<dbReference type="InterPro" id="IPR036291">
    <property type="entry name" value="NAD(P)-bd_dom_sf"/>
</dbReference>
<evidence type="ECO:0000256" key="3">
    <source>
        <dbReference type="ARBA" id="ARBA00022741"/>
    </source>
</evidence>
<reference evidence="10" key="1">
    <citation type="journal article" date="2023" name="Mol. Phylogenet. Evol.">
        <title>Genome-scale phylogeny and comparative genomics of the fungal order Sordariales.</title>
        <authorList>
            <person name="Hensen N."/>
            <person name="Bonometti L."/>
            <person name="Westerberg I."/>
            <person name="Brannstrom I.O."/>
            <person name="Guillou S."/>
            <person name="Cros-Aarteil S."/>
            <person name="Calhoun S."/>
            <person name="Haridas S."/>
            <person name="Kuo A."/>
            <person name="Mondo S."/>
            <person name="Pangilinan J."/>
            <person name="Riley R."/>
            <person name="LaButti K."/>
            <person name="Andreopoulos B."/>
            <person name="Lipzen A."/>
            <person name="Chen C."/>
            <person name="Yan M."/>
            <person name="Daum C."/>
            <person name="Ng V."/>
            <person name="Clum A."/>
            <person name="Steindorff A."/>
            <person name="Ohm R.A."/>
            <person name="Martin F."/>
            <person name="Silar P."/>
            <person name="Natvig D.O."/>
            <person name="Lalanne C."/>
            <person name="Gautier V."/>
            <person name="Ament-Velasquez S.L."/>
            <person name="Kruys A."/>
            <person name="Hutchinson M.I."/>
            <person name="Powell A.J."/>
            <person name="Barry K."/>
            <person name="Miller A.N."/>
            <person name="Grigoriev I.V."/>
            <person name="Debuchy R."/>
            <person name="Gladieux P."/>
            <person name="Hiltunen Thoren M."/>
            <person name="Johannesson H."/>
        </authorList>
    </citation>
    <scope>NUCLEOTIDE SEQUENCE [LARGE SCALE GENOMIC DNA]</scope>
    <source>
        <strain evidence="10">CBS 340.73</strain>
    </source>
</reference>
<dbReference type="Pfam" id="PF08240">
    <property type="entry name" value="ADH_N"/>
    <property type="match status" value="1"/>
</dbReference>
<comment type="similarity">
    <text evidence="1">Belongs to the zinc-containing alcohol dehydrogenase family.</text>
</comment>
<dbReference type="GO" id="GO:0016651">
    <property type="term" value="F:oxidoreductase activity, acting on NAD(P)H"/>
    <property type="evidence" value="ECO:0007669"/>
    <property type="project" value="InterPro"/>
</dbReference>
<sequence>MATATLPALPSSRQAIVQSANPGSFELCTTLPMPDVSPDHVLIKVTAVAVNHCDYKMPARVPCPGTANGCDFAGTIVRLGESVARTPRGLRIGDRVAGAQMGNQRRRPWSGAFTDYIAEKPENMWRVPEHLSLEEAASIGCAVTSSVGMALWWVMKLPGTPEKPTADPKFFLVYGGSTASGTLAIQLLKLSGYRVVTTCSPKNFKLVEEYGAEKAFDYRSPTCGEDIRAYTKNTLENALDIITEARTIRHCYAAIGRGGGRYVGFELLPEDLMATMRKAVKAEWVMGLEVTGVELELPGGYYRKENPELHAWLHGWIRRFSALYETGRLKPHPIQVNRGGLAKVIDGIGALSRKEVSAQKLVYPLLSLVVSHSISRVSLIRRSACDQCRARRVQCLRAQNSTAPCARCSHIGARCVISAPGHPGRPRKPRLVDGDTPPRGPAPSPADVSSPGRHRTSSTLRDTNYIEVHAPAMAGEPASAGAPARACRTDRHTSWDRLDGIAESDLAASKSTVHPPRDPLAHGPQAADFWATPGDSSVYFHSPSIEQSPAPGEDILALVDQLSSPSQLQGLLSADDELSAMLHMGRDSSTALDMDVDPLLDPWKGVLPPTPLPQCLSPASSLMRFREEIDQRITTMDAYYSDPLEVVQGCKEEGAGREPENPAAVLLTCSKEFIDIIQSLTPAGRTHKQSEDALSTEIVLLALSSYLSLMRLFDAMFHTIHKFISQMPPDSFKSVKVKSVLRIGGISSLQDMPLKTYATGILDAIQGQVRTLERCMGIPTEYCLSGEAAASPPAAAPGILSRADRAWLFWAVLAQEDVKSRQGSKSYVESIRTSIQESMRFLDD</sequence>
<dbReference type="SUPFAM" id="SSF51735">
    <property type="entry name" value="NAD(P)-binding Rossmann-fold domains"/>
    <property type="match status" value="1"/>
</dbReference>
<dbReference type="EMBL" id="MU853826">
    <property type="protein sequence ID" value="KAK3938592.1"/>
    <property type="molecule type" value="Genomic_DNA"/>
</dbReference>
<evidence type="ECO:0000256" key="7">
    <source>
        <dbReference type="SAM" id="MobiDB-lite"/>
    </source>
</evidence>
<dbReference type="InterPro" id="IPR020843">
    <property type="entry name" value="ER"/>
</dbReference>
<dbReference type="GO" id="GO:0000166">
    <property type="term" value="F:nucleotide binding"/>
    <property type="evidence" value="ECO:0007669"/>
    <property type="project" value="UniProtKB-KW"/>
</dbReference>
<evidence type="ECO:0000256" key="5">
    <source>
        <dbReference type="ARBA" id="ARBA00023002"/>
    </source>
</evidence>
<dbReference type="CDD" id="cd08249">
    <property type="entry name" value="enoyl_reductase_like"/>
    <property type="match status" value="1"/>
</dbReference>
<dbReference type="Pfam" id="PF00107">
    <property type="entry name" value="ADH_zinc_N"/>
    <property type="match status" value="1"/>
</dbReference>
<evidence type="ECO:0000313" key="9">
    <source>
        <dbReference type="EMBL" id="KAK3938592.1"/>
    </source>
</evidence>
<evidence type="ECO:0000256" key="4">
    <source>
        <dbReference type="ARBA" id="ARBA00022857"/>
    </source>
</evidence>
<comment type="caution">
    <text evidence="9">The sequence shown here is derived from an EMBL/GenBank/DDBJ whole genome shotgun (WGS) entry which is preliminary data.</text>
</comment>
<dbReference type="PROSITE" id="PS50048">
    <property type="entry name" value="ZN2_CY6_FUNGAL_2"/>
    <property type="match status" value="1"/>
</dbReference>
<dbReference type="Pfam" id="PF00172">
    <property type="entry name" value="Zn_clus"/>
    <property type="match status" value="1"/>
</dbReference>
<dbReference type="Gene3D" id="3.40.50.720">
    <property type="entry name" value="NAD(P)-binding Rossmann-like Domain"/>
    <property type="match status" value="1"/>
</dbReference>
<dbReference type="GO" id="GO:0000981">
    <property type="term" value="F:DNA-binding transcription factor activity, RNA polymerase II-specific"/>
    <property type="evidence" value="ECO:0007669"/>
    <property type="project" value="InterPro"/>
</dbReference>
<organism evidence="9 10">
    <name type="scientific">Diplogelasinospora grovesii</name>
    <dbReference type="NCBI Taxonomy" id="303347"/>
    <lineage>
        <taxon>Eukaryota</taxon>
        <taxon>Fungi</taxon>
        <taxon>Dikarya</taxon>
        <taxon>Ascomycota</taxon>
        <taxon>Pezizomycotina</taxon>
        <taxon>Sordariomycetes</taxon>
        <taxon>Sordariomycetidae</taxon>
        <taxon>Sordariales</taxon>
        <taxon>Diplogelasinosporaceae</taxon>
        <taxon>Diplogelasinospora</taxon>
    </lineage>
</organism>
<feature type="region of interest" description="Disordered" evidence="7">
    <location>
        <begin position="418"/>
        <end position="462"/>
    </location>
</feature>
<keyword evidence="10" id="KW-1185">Reference proteome</keyword>
<dbReference type="InterPro" id="IPR001138">
    <property type="entry name" value="Zn2Cys6_DnaBD"/>
</dbReference>
<dbReference type="SUPFAM" id="SSF50129">
    <property type="entry name" value="GroES-like"/>
    <property type="match status" value="1"/>
</dbReference>
<proteinExistence type="inferred from homology"/>
<dbReference type="AlphaFoldDB" id="A0AAN6N748"/>
<dbReference type="SMART" id="SM00829">
    <property type="entry name" value="PKS_ER"/>
    <property type="match status" value="1"/>
</dbReference>
<dbReference type="PANTHER" id="PTHR45348:SF1">
    <property type="entry name" value="TRANS-ENOYL REDUCTASE STHE"/>
    <property type="match status" value="1"/>
</dbReference>
<dbReference type="InterPro" id="IPR036864">
    <property type="entry name" value="Zn2-C6_fun-type_DNA-bd_sf"/>
</dbReference>
<keyword evidence="5" id="KW-0560">Oxidoreductase</keyword>
<dbReference type="Gene3D" id="3.90.180.10">
    <property type="entry name" value="Medium-chain alcohol dehydrogenases, catalytic domain"/>
    <property type="match status" value="1"/>
</dbReference>
<dbReference type="InterPro" id="IPR011032">
    <property type="entry name" value="GroES-like_sf"/>
</dbReference>
<gene>
    <name evidence="9" type="ORF">QBC46DRAFT_365382</name>
</gene>
<keyword evidence="4" id="KW-0521">NADP</keyword>
<evidence type="ECO:0000256" key="1">
    <source>
        <dbReference type="ARBA" id="ARBA00008072"/>
    </source>
</evidence>
<dbReference type="PROSITE" id="PS00463">
    <property type="entry name" value="ZN2_CY6_FUNGAL_1"/>
    <property type="match status" value="1"/>
</dbReference>
<dbReference type="InterPro" id="IPR047122">
    <property type="entry name" value="Trans-enoyl_RdTase-like"/>
</dbReference>
<dbReference type="InterPro" id="IPR013149">
    <property type="entry name" value="ADH-like_C"/>
</dbReference>
<dbReference type="GO" id="GO:0008270">
    <property type="term" value="F:zinc ion binding"/>
    <property type="evidence" value="ECO:0007669"/>
    <property type="project" value="InterPro"/>
</dbReference>
<dbReference type="InterPro" id="IPR013154">
    <property type="entry name" value="ADH-like_N"/>
</dbReference>
<accession>A0AAN6N748</accession>
<dbReference type="PANTHER" id="PTHR45348">
    <property type="entry name" value="HYPOTHETICAL OXIDOREDUCTASE (EUROFUNG)"/>
    <property type="match status" value="1"/>
</dbReference>
<name>A0AAN6N748_9PEZI</name>
<dbReference type="SUPFAM" id="SSF57701">
    <property type="entry name" value="Zn2/Cys6 DNA-binding domain"/>
    <property type="match status" value="1"/>
</dbReference>
<evidence type="ECO:0000313" key="10">
    <source>
        <dbReference type="Proteomes" id="UP001303473"/>
    </source>
</evidence>
<dbReference type="CDD" id="cd00067">
    <property type="entry name" value="GAL4"/>
    <property type="match status" value="1"/>
</dbReference>
<feature type="domain" description="Zn(2)-C6 fungal-type" evidence="8">
    <location>
        <begin position="384"/>
        <end position="417"/>
    </location>
</feature>
<comment type="subunit">
    <text evidence="2">Monomer.</text>
</comment>
<evidence type="ECO:0000256" key="6">
    <source>
        <dbReference type="ARBA" id="ARBA00023242"/>
    </source>
</evidence>
<protein>
    <recommendedName>
        <fullName evidence="8">Zn(2)-C6 fungal-type domain-containing protein</fullName>
    </recommendedName>
</protein>
<dbReference type="Proteomes" id="UP001303473">
    <property type="component" value="Unassembled WGS sequence"/>
</dbReference>
<dbReference type="Gene3D" id="4.10.240.10">
    <property type="entry name" value="Zn(2)-C6 fungal-type DNA-binding domain"/>
    <property type="match status" value="1"/>
</dbReference>
<evidence type="ECO:0000256" key="2">
    <source>
        <dbReference type="ARBA" id="ARBA00011245"/>
    </source>
</evidence>
<evidence type="ECO:0000259" key="8">
    <source>
        <dbReference type="PROSITE" id="PS50048"/>
    </source>
</evidence>
<keyword evidence="6" id="KW-0539">Nucleus</keyword>
<keyword evidence="3" id="KW-0547">Nucleotide-binding</keyword>